<name>F6FJN9_MYCHI</name>
<dbReference type="HOGENOM" id="CLU_111546_1_0_14"/>
<dbReference type="STRING" id="859194.MHF_1152"/>
<dbReference type="BioCyc" id="MHAE859194:G1GR7-1146-MONOMER"/>
<dbReference type="EMBL" id="CP002808">
    <property type="protein sequence ID" value="AEG73394.1"/>
    <property type="molecule type" value="Genomic_DNA"/>
</dbReference>
<proteinExistence type="predicted"/>
<protein>
    <submittedName>
        <fullName evidence="1">Uncharacterized protein</fullName>
    </submittedName>
</protein>
<evidence type="ECO:0000313" key="2">
    <source>
        <dbReference type="Proteomes" id="UP000007952"/>
    </source>
</evidence>
<reference evidence="1 2" key="1">
    <citation type="journal article" date="2011" name="J. Bacteriol.">
        <title>Complete genome sequences of two hemotropic Mycoplasmas, Mycoplasma haemofelis strain Ohio2 and Mycoplasma suis strain Illinois.</title>
        <authorList>
            <person name="Messick J.B."/>
            <person name="Santos A.P."/>
            <person name="Guimaraes A.M."/>
        </authorList>
    </citation>
    <scope>NUCLEOTIDE SEQUENCE [LARGE SCALE GENOMIC DNA]</scope>
    <source>
        <strain evidence="1 2">Ohio2</strain>
    </source>
</reference>
<organism evidence="1 2">
    <name type="scientific">Mycoplasma haemofelis (strain Ohio2)</name>
    <dbReference type="NCBI Taxonomy" id="859194"/>
    <lineage>
        <taxon>Bacteria</taxon>
        <taxon>Bacillati</taxon>
        <taxon>Mycoplasmatota</taxon>
        <taxon>Mollicutes</taxon>
        <taxon>Mycoplasmataceae</taxon>
        <taxon>Mycoplasma</taxon>
    </lineage>
</organism>
<evidence type="ECO:0000313" key="1">
    <source>
        <dbReference type="EMBL" id="AEG73394.1"/>
    </source>
</evidence>
<sequence>MAVSKIAFLGTAGLSAGGIAAGSFLIPNSNEEKVSTSQPKLTSSPSVEEIKADSVEVKVCQIYEAISPQQNGNPKVSSLRHRGDKDKFLATVTRDGDSGFKGEVETRCKDLIAGTDKLNIYVWEQTGSHSGKKWIYSSWLQNDDWVTKATLVQESSTQNSES</sequence>
<gene>
    <name evidence="1" type="ordered locus">MHF_1152</name>
</gene>
<dbReference type="KEGG" id="mhf:MHF_1152"/>
<reference key="2">
    <citation type="submission" date="2011-05" db="EMBL/GenBank/DDBJ databases">
        <title>The Genome of Mycoplasma haemofelis Strain Ohio2, a pathogenic hemoplasma of the cat.</title>
        <authorList>
            <person name="Santos A.P."/>
            <person name="Guimaraes A.M.S."/>
            <person name="SanMiguel P.J."/>
            <person name="Martin S.W."/>
            <person name="Messick J.B."/>
        </authorList>
    </citation>
    <scope>NUCLEOTIDE SEQUENCE</scope>
    <source>
        <strain>Ohio2</strain>
    </source>
</reference>
<accession>F6FJN9</accession>
<dbReference type="AlphaFoldDB" id="F6FJN9"/>
<dbReference type="Proteomes" id="UP000007952">
    <property type="component" value="Chromosome"/>
</dbReference>